<comment type="caution">
    <text evidence="3">The sequence shown here is derived from an EMBL/GenBank/DDBJ whole genome shotgun (WGS) entry which is preliminary data.</text>
</comment>
<dbReference type="SUPFAM" id="SSF54637">
    <property type="entry name" value="Thioesterase/thiol ester dehydrase-isomerase"/>
    <property type="match status" value="1"/>
</dbReference>
<dbReference type="PIRSF" id="PIRSF003230">
    <property type="entry name" value="YbgC"/>
    <property type="match status" value="1"/>
</dbReference>
<keyword evidence="2" id="KW-0378">Hydrolase</keyword>
<protein>
    <submittedName>
        <fullName evidence="3">Tol-pal system-associated acyl-CoA thioesterase</fullName>
    </submittedName>
</protein>
<dbReference type="Gene3D" id="3.10.129.10">
    <property type="entry name" value="Hotdog Thioesterase"/>
    <property type="match status" value="1"/>
</dbReference>
<evidence type="ECO:0000313" key="4">
    <source>
        <dbReference type="Proteomes" id="UP000309550"/>
    </source>
</evidence>
<keyword evidence="4" id="KW-1185">Reference proteome</keyword>
<dbReference type="NCBIfam" id="TIGR00051">
    <property type="entry name" value="YbgC/FadM family acyl-CoA thioesterase"/>
    <property type="match status" value="1"/>
</dbReference>
<dbReference type="PANTHER" id="PTHR31793">
    <property type="entry name" value="4-HYDROXYBENZOYL-COA THIOESTERASE FAMILY MEMBER"/>
    <property type="match status" value="1"/>
</dbReference>
<dbReference type="InterPro" id="IPR014166">
    <property type="entry name" value="Tol-Pal_acyl-CoA_thioesterase"/>
</dbReference>
<proteinExistence type="inferred from homology"/>
<evidence type="ECO:0000256" key="2">
    <source>
        <dbReference type="ARBA" id="ARBA00022801"/>
    </source>
</evidence>
<dbReference type="InterPro" id="IPR006684">
    <property type="entry name" value="YbgC/YbaW"/>
</dbReference>
<sequence>MSGAAGGQVHRLPIRVYYEDTDMAGIVYYANYLRYIERGRSDWVRGLGIDQLAMKAEGVVFAVRRVEADYIAPARFDDALEVRTWLQSVGSARMIMGQEVCRDETVLFRADVTIVCIGASGRAARLPAKLRSMSGDAAQ</sequence>
<dbReference type="InterPro" id="IPR029069">
    <property type="entry name" value="HotDog_dom_sf"/>
</dbReference>
<dbReference type="OrthoDB" id="9808429at2"/>
<dbReference type="InterPro" id="IPR050563">
    <property type="entry name" value="4-hydroxybenzoyl-CoA_TE"/>
</dbReference>
<dbReference type="Pfam" id="PF13279">
    <property type="entry name" value="4HBT_2"/>
    <property type="match status" value="1"/>
</dbReference>
<dbReference type="FunFam" id="3.10.129.10:FF:000004">
    <property type="entry name" value="Tol-pal system-associated acyl-CoA thioesterase"/>
    <property type="match status" value="1"/>
</dbReference>
<evidence type="ECO:0000313" key="3">
    <source>
        <dbReference type="EMBL" id="TMM55252.1"/>
    </source>
</evidence>
<accession>A0A5S3QDL2</accession>
<reference evidence="3 4" key="1">
    <citation type="submission" date="2019-05" db="EMBL/GenBank/DDBJ databases">
        <title>Sulfitobacter sabulilitoris sp. nov., isolated from a marine sand.</title>
        <authorList>
            <person name="Yoon J.-H."/>
        </authorList>
    </citation>
    <scope>NUCLEOTIDE SEQUENCE [LARGE SCALE GENOMIC DNA]</scope>
    <source>
        <strain evidence="3 4">HSMS-29</strain>
    </source>
</reference>
<dbReference type="CDD" id="cd00586">
    <property type="entry name" value="4HBT"/>
    <property type="match status" value="1"/>
</dbReference>
<organism evidence="3 4">
    <name type="scientific">Sulfitobacter sabulilitoris</name>
    <dbReference type="NCBI Taxonomy" id="2562655"/>
    <lineage>
        <taxon>Bacteria</taxon>
        <taxon>Pseudomonadati</taxon>
        <taxon>Pseudomonadota</taxon>
        <taxon>Alphaproteobacteria</taxon>
        <taxon>Rhodobacterales</taxon>
        <taxon>Roseobacteraceae</taxon>
        <taxon>Sulfitobacter</taxon>
    </lineage>
</organism>
<dbReference type="PANTHER" id="PTHR31793:SF37">
    <property type="entry name" value="ACYL-COA THIOESTER HYDROLASE YBGC"/>
    <property type="match status" value="1"/>
</dbReference>
<gene>
    <name evidence="3" type="primary">ybgC</name>
    <name evidence="3" type="ORF">FDT80_06740</name>
</gene>
<dbReference type="EMBL" id="VANS01000001">
    <property type="protein sequence ID" value="TMM55252.1"/>
    <property type="molecule type" value="Genomic_DNA"/>
</dbReference>
<evidence type="ECO:0000256" key="1">
    <source>
        <dbReference type="ARBA" id="ARBA00005953"/>
    </source>
</evidence>
<dbReference type="Proteomes" id="UP000309550">
    <property type="component" value="Unassembled WGS sequence"/>
</dbReference>
<dbReference type="RefSeq" id="WP_138661421.1">
    <property type="nucleotide sequence ID" value="NZ_VANS01000001.1"/>
</dbReference>
<dbReference type="AlphaFoldDB" id="A0A5S3QDL2"/>
<dbReference type="GO" id="GO:0047617">
    <property type="term" value="F:fatty acyl-CoA hydrolase activity"/>
    <property type="evidence" value="ECO:0007669"/>
    <property type="project" value="TreeGrafter"/>
</dbReference>
<comment type="similarity">
    <text evidence="1">Belongs to the 4-hydroxybenzoyl-CoA thioesterase family.</text>
</comment>
<dbReference type="NCBIfam" id="TIGR02799">
    <property type="entry name" value="thio_ybgC"/>
    <property type="match status" value="1"/>
</dbReference>
<name>A0A5S3QDL2_9RHOB</name>